<sequence>MIPNPTPPPDLASFFNRFSNEELHQIGLALIQQSQRSIQMQQQIHHPASSQHSPHRLPRIIRLSLETISSIPPLMNHQPNCSEVRPLMEQQTTPSLLLEDIQLVTVSTTVMVIVNV</sequence>
<proteinExistence type="predicted"/>
<dbReference type="AlphaFoldDB" id="A0A816CJP4"/>
<dbReference type="Proteomes" id="UP000663834">
    <property type="component" value="Unassembled WGS sequence"/>
</dbReference>
<evidence type="ECO:0000313" key="3">
    <source>
        <dbReference type="Proteomes" id="UP000663834"/>
    </source>
</evidence>
<evidence type="ECO:0000313" key="2">
    <source>
        <dbReference type="EMBL" id="CAF4604587.1"/>
    </source>
</evidence>
<gene>
    <name evidence="2" type="ORF">GIL414_LOCUS39078</name>
    <name evidence="1" type="ORF">KQP761_LOCUS24871</name>
</gene>
<protein>
    <submittedName>
        <fullName evidence="1">Uncharacterized protein</fullName>
    </submittedName>
</protein>
<accession>A0A816CJP4</accession>
<reference evidence="1" key="1">
    <citation type="submission" date="2021-02" db="EMBL/GenBank/DDBJ databases">
        <authorList>
            <person name="Nowell W R."/>
        </authorList>
    </citation>
    <scope>NUCLEOTIDE SEQUENCE</scope>
</reference>
<evidence type="ECO:0000313" key="1">
    <source>
        <dbReference type="EMBL" id="CAF1622562.1"/>
    </source>
</evidence>
<organism evidence="1 3">
    <name type="scientific">Rotaria magnacalcarata</name>
    <dbReference type="NCBI Taxonomy" id="392030"/>
    <lineage>
        <taxon>Eukaryota</taxon>
        <taxon>Metazoa</taxon>
        <taxon>Spiralia</taxon>
        <taxon>Gnathifera</taxon>
        <taxon>Rotifera</taxon>
        <taxon>Eurotatoria</taxon>
        <taxon>Bdelloidea</taxon>
        <taxon>Philodinida</taxon>
        <taxon>Philodinidae</taxon>
        <taxon>Rotaria</taxon>
    </lineage>
</organism>
<name>A0A816CJP4_9BILA</name>
<comment type="caution">
    <text evidence="1">The sequence shown here is derived from an EMBL/GenBank/DDBJ whole genome shotgun (WGS) entry which is preliminary data.</text>
</comment>
<dbReference type="EMBL" id="CAJOBJ010104908">
    <property type="protein sequence ID" value="CAF4604587.1"/>
    <property type="molecule type" value="Genomic_DNA"/>
</dbReference>
<dbReference type="EMBL" id="CAJNOW010013585">
    <property type="protein sequence ID" value="CAF1622562.1"/>
    <property type="molecule type" value="Genomic_DNA"/>
</dbReference>
<dbReference type="Proteomes" id="UP000681720">
    <property type="component" value="Unassembled WGS sequence"/>
</dbReference>